<dbReference type="InterPro" id="IPR022742">
    <property type="entry name" value="Hydrolase_4"/>
</dbReference>
<dbReference type="PANTHER" id="PTHR43265:SF1">
    <property type="entry name" value="ESTERASE ESTD"/>
    <property type="match status" value="1"/>
</dbReference>
<dbReference type="GO" id="GO:0052689">
    <property type="term" value="F:carboxylic ester hydrolase activity"/>
    <property type="evidence" value="ECO:0007669"/>
    <property type="project" value="TreeGrafter"/>
</dbReference>
<protein>
    <submittedName>
        <fullName evidence="2">Alpha/beta fold hydrolase</fullName>
    </submittedName>
</protein>
<dbReference type="InterPro" id="IPR029058">
    <property type="entry name" value="AB_hydrolase_fold"/>
</dbReference>
<evidence type="ECO:0000313" key="3">
    <source>
        <dbReference type="Proteomes" id="UP000320431"/>
    </source>
</evidence>
<reference evidence="2 3" key="1">
    <citation type="submission" date="2019-10" db="EMBL/GenBank/DDBJ databases">
        <title>Lysobacter alkalisoli sp. nov., isolated from saline-alkaline soil.</title>
        <authorList>
            <person name="Sun J.-Q."/>
        </authorList>
    </citation>
    <scope>NUCLEOTIDE SEQUENCE [LARGE SCALE GENOMIC DNA]</scope>
    <source>
        <strain evidence="2 3">KCTC 42381</strain>
    </source>
</reference>
<dbReference type="EMBL" id="VICD02000025">
    <property type="protein sequence ID" value="KAB8198397.1"/>
    <property type="molecule type" value="Genomic_DNA"/>
</dbReference>
<accession>A0A508B8T8</accession>
<organism evidence="2 3">
    <name type="scientific">Marilutibacter maris</name>
    <dbReference type="NCBI Taxonomy" id="1605891"/>
    <lineage>
        <taxon>Bacteria</taxon>
        <taxon>Pseudomonadati</taxon>
        <taxon>Pseudomonadota</taxon>
        <taxon>Gammaproteobacteria</taxon>
        <taxon>Lysobacterales</taxon>
        <taxon>Lysobacteraceae</taxon>
        <taxon>Marilutibacter</taxon>
    </lineage>
</organism>
<evidence type="ECO:0000259" key="1">
    <source>
        <dbReference type="Pfam" id="PF12146"/>
    </source>
</evidence>
<dbReference type="PANTHER" id="PTHR43265">
    <property type="entry name" value="ESTERASE ESTD"/>
    <property type="match status" value="1"/>
</dbReference>
<keyword evidence="2" id="KW-0378">Hydrolase</keyword>
<name>A0A508B8T8_9GAMM</name>
<dbReference type="SUPFAM" id="SSF53474">
    <property type="entry name" value="alpha/beta-Hydrolases"/>
    <property type="match status" value="1"/>
</dbReference>
<proteinExistence type="predicted"/>
<gene>
    <name evidence="2" type="ORF">FKV24_002340</name>
</gene>
<comment type="caution">
    <text evidence="2">The sequence shown here is derived from an EMBL/GenBank/DDBJ whole genome shotgun (WGS) entry which is preliminary data.</text>
</comment>
<dbReference type="Proteomes" id="UP000320431">
    <property type="component" value="Unassembled WGS sequence"/>
</dbReference>
<sequence length="408" mass="44407">MADCPTGAYRPSSGNDAVVVYSIDSLPPPAQRYLFLDGRRGSTVEDDGPVRCTADGLSVRGADGRATLWPRMALRETATTFGSLGSRLAGNLIEPEDGAADMPLVVMVHGSERYSSTHSSYAYMMAAQGIRTFAYDKRGTGESEGEYTQNFELLAEDAAAALDHARTMAAGRFGRAGYFGGSQGGWVAPLAATHSDADFVAIGFGLVVSPIDEDREQMISETRAAGYDARTMAQIDRLSQATARLLDSHFSDGFEALEALRRELADAPWAATIEGEHSGAMLRTSDADLRRLGRARFDNLELIWDYDAQAVLERLDAPLLWVLAEQDREAPIEKTRAALQALAVAGKPVDVYLFPDTDHGMFEFRTLPDGERQGTRITDGYLRLLGDWIKGDASGRYGRGTRLFDDGR</sequence>
<dbReference type="Gene3D" id="3.40.50.1820">
    <property type="entry name" value="alpha/beta hydrolase"/>
    <property type="match status" value="1"/>
</dbReference>
<feature type="domain" description="Serine aminopeptidase S33" evidence="1">
    <location>
        <begin position="104"/>
        <end position="200"/>
    </location>
</feature>
<dbReference type="AlphaFoldDB" id="A0A508B8T8"/>
<evidence type="ECO:0000313" key="2">
    <source>
        <dbReference type="EMBL" id="KAB8198397.1"/>
    </source>
</evidence>
<dbReference type="InterPro" id="IPR053145">
    <property type="entry name" value="AB_hydrolase_Est10"/>
</dbReference>
<dbReference type="Pfam" id="PF12146">
    <property type="entry name" value="Hydrolase_4"/>
    <property type="match status" value="1"/>
</dbReference>